<dbReference type="Pfam" id="PF01943">
    <property type="entry name" value="Polysacc_synt"/>
    <property type="match status" value="1"/>
</dbReference>
<keyword evidence="4 6" id="KW-1133">Transmembrane helix</keyword>
<feature type="transmembrane region" description="Helical" evidence="6">
    <location>
        <begin position="397"/>
        <end position="415"/>
    </location>
</feature>
<feature type="transmembrane region" description="Helical" evidence="6">
    <location>
        <begin position="166"/>
        <end position="182"/>
    </location>
</feature>
<dbReference type="GO" id="GO:0005886">
    <property type="term" value="C:plasma membrane"/>
    <property type="evidence" value="ECO:0007669"/>
    <property type="project" value="UniProtKB-SubCell"/>
</dbReference>
<dbReference type="STRING" id="1423804.FD14_GL002594"/>
<dbReference type="OrthoDB" id="9775950at2"/>
<feature type="transmembrane region" description="Helical" evidence="6">
    <location>
        <begin position="421"/>
        <end position="439"/>
    </location>
</feature>
<evidence type="ECO:0000313" key="8">
    <source>
        <dbReference type="Proteomes" id="UP000051442"/>
    </source>
</evidence>
<dbReference type="InterPro" id="IPR002797">
    <property type="entry name" value="Polysacc_synth"/>
</dbReference>
<dbReference type="PATRIC" id="fig|1423804.4.peg.2806"/>
<feature type="transmembrane region" description="Helical" evidence="6">
    <location>
        <begin position="86"/>
        <end position="105"/>
    </location>
</feature>
<dbReference type="InterPro" id="IPR024923">
    <property type="entry name" value="PG_synth_SpoVB"/>
</dbReference>
<organism evidence="7 8">
    <name type="scientific">Secundilactobacillus similis DSM 23365 = JCM 2765</name>
    <dbReference type="NCBI Taxonomy" id="1423804"/>
    <lineage>
        <taxon>Bacteria</taxon>
        <taxon>Bacillati</taxon>
        <taxon>Bacillota</taxon>
        <taxon>Bacilli</taxon>
        <taxon>Lactobacillales</taxon>
        <taxon>Lactobacillaceae</taxon>
        <taxon>Secundilactobacillus</taxon>
    </lineage>
</organism>
<gene>
    <name evidence="7" type="ORF">FD14_GL002594</name>
</gene>
<dbReference type="Proteomes" id="UP000051442">
    <property type="component" value="Unassembled WGS sequence"/>
</dbReference>
<evidence type="ECO:0000256" key="5">
    <source>
        <dbReference type="ARBA" id="ARBA00023136"/>
    </source>
</evidence>
<keyword evidence="2" id="KW-1003">Cell membrane</keyword>
<dbReference type="PIRSF" id="PIRSF038958">
    <property type="entry name" value="PG_synth_SpoVB"/>
    <property type="match status" value="1"/>
</dbReference>
<protein>
    <submittedName>
        <fullName evidence="7">Polysaccharide biosynthesis protein</fullName>
    </submittedName>
</protein>
<dbReference type="EMBL" id="AYZM01000173">
    <property type="protein sequence ID" value="KRN17573.1"/>
    <property type="molecule type" value="Genomic_DNA"/>
</dbReference>
<dbReference type="PANTHER" id="PTHR30250">
    <property type="entry name" value="PST FAMILY PREDICTED COLANIC ACID TRANSPORTER"/>
    <property type="match status" value="1"/>
</dbReference>
<feature type="transmembrane region" description="Helical" evidence="6">
    <location>
        <begin position="293"/>
        <end position="312"/>
    </location>
</feature>
<keyword evidence="5 6" id="KW-0472">Membrane</keyword>
<evidence type="ECO:0000256" key="1">
    <source>
        <dbReference type="ARBA" id="ARBA00004651"/>
    </source>
</evidence>
<feature type="transmembrane region" description="Helical" evidence="6">
    <location>
        <begin position="459"/>
        <end position="478"/>
    </location>
</feature>
<dbReference type="InterPro" id="IPR050833">
    <property type="entry name" value="Poly_Biosynth_Transport"/>
</dbReference>
<evidence type="ECO:0000256" key="2">
    <source>
        <dbReference type="ARBA" id="ARBA00022475"/>
    </source>
</evidence>
<feature type="transmembrane region" description="Helical" evidence="6">
    <location>
        <begin position="49"/>
        <end position="65"/>
    </location>
</feature>
<comment type="caution">
    <text evidence="7">The sequence shown here is derived from an EMBL/GenBank/DDBJ whole genome shotgun (WGS) entry which is preliminary data.</text>
</comment>
<reference evidence="7 8" key="1">
    <citation type="journal article" date="2015" name="Genome Announc.">
        <title>Expanding the biotechnology potential of lactobacilli through comparative genomics of 213 strains and associated genera.</title>
        <authorList>
            <person name="Sun Z."/>
            <person name="Harris H.M."/>
            <person name="McCann A."/>
            <person name="Guo C."/>
            <person name="Argimon S."/>
            <person name="Zhang W."/>
            <person name="Yang X."/>
            <person name="Jeffery I.B."/>
            <person name="Cooney J.C."/>
            <person name="Kagawa T.F."/>
            <person name="Liu W."/>
            <person name="Song Y."/>
            <person name="Salvetti E."/>
            <person name="Wrobel A."/>
            <person name="Rasinkangas P."/>
            <person name="Parkhill J."/>
            <person name="Rea M.C."/>
            <person name="O'Sullivan O."/>
            <person name="Ritari J."/>
            <person name="Douillard F.P."/>
            <person name="Paul Ross R."/>
            <person name="Yang R."/>
            <person name="Briner A.E."/>
            <person name="Felis G.E."/>
            <person name="de Vos W.M."/>
            <person name="Barrangou R."/>
            <person name="Klaenhammer T.R."/>
            <person name="Caufield P.W."/>
            <person name="Cui Y."/>
            <person name="Zhang H."/>
            <person name="O'Toole P.W."/>
        </authorList>
    </citation>
    <scope>NUCLEOTIDE SEQUENCE [LARGE SCALE GENOMIC DNA]</scope>
    <source>
        <strain evidence="7 8">DSM 23365</strain>
    </source>
</reference>
<comment type="subcellular location">
    <subcellularLocation>
        <location evidence="1">Cell membrane</location>
        <topology evidence="1">Multi-pass membrane protein</topology>
    </subcellularLocation>
</comment>
<name>A0A0R2EUZ9_9LACO</name>
<feature type="transmembrane region" description="Helical" evidence="6">
    <location>
        <begin position="231"/>
        <end position="255"/>
    </location>
</feature>
<feature type="transmembrane region" description="Helical" evidence="6">
    <location>
        <begin position="12"/>
        <end position="29"/>
    </location>
</feature>
<evidence type="ECO:0000313" key="7">
    <source>
        <dbReference type="EMBL" id="KRN17573.1"/>
    </source>
</evidence>
<feature type="transmembrane region" description="Helical" evidence="6">
    <location>
        <begin position="125"/>
        <end position="145"/>
    </location>
</feature>
<dbReference type="PANTHER" id="PTHR30250:SF21">
    <property type="entry name" value="LIPID II FLIPPASE MURJ"/>
    <property type="match status" value="1"/>
</dbReference>
<proteinExistence type="predicted"/>
<dbReference type="AlphaFoldDB" id="A0A0R2EUZ9"/>
<dbReference type="CDD" id="cd13124">
    <property type="entry name" value="MATE_SpoVB_like"/>
    <property type="match status" value="1"/>
</dbReference>
<keyword evidence="3 6" id="KW-0812">Transmembrane</keyword>
<feature type="transmembrane region" description="Helical" evidence="6">
    <location>
        <begin position="188"/>
        <end position="210"/>
    </location>
</feature>
<feature type="transmembrane region" description="Helical" evidence="6">
    <location>
        <begin position="333"/>
        <end position="350"/>
    </location>
</feature>
<evidence type="ECO:0000256" key="4">
    <source>
        <dbReference type="ARBA" id="ARBA00022989"/>
    </source>
</evidence>
<keyword evidence="8" id="KW-1185">Reference proteome</keyword>
<accession>A0A0R2EUZ9</accession>
<evidence type="ECO:0000256" key="6">
    <source>
        <dbReference type="SAM" id="Phobius"/>
    </source>
</evidence>
<feature type="transmembrane region" description="Helical" evidence="6">
    <location>
        <begin position="370"/>
        <end position="390"/>
    </location>
</feature>
<feature type="transmembrane region" description="Helical" evidence="6">
    <location>
        <begin position="484"/>
        <end position="504"/>
    </location>
</feature>
<evidence type="ECO:0000256" key="3">
    <source>
        <dbReference type="ARBA" id="ARBA00022692"/>
    </source>
</evidence>
<sequence>MSGSFWLSFGSIFSRVLGILYLIPWLYMIGNPHQQSVAQALFNTAYTPYALFISLGTAGFPSAVARRVAFYNGENRFLNAKRLTKVGFMVMLASGLVCGILLYALAPVIARNSPVVSLQHATNAIRVLVPAIIILPSMSIIRGWFQGNQDLKPFGISQLWEQFIRVIFILVMTYLVIEVWHVSYVVAVYYSVLGAVIGAVASYLYLALYYRKQRGAYRQAAQESEPLAPESLKHILMTIVYESVPFVIVGSGITLSQLVDQLFFKQIVQSTTHYSANAIQYLYTLFSANPTKITTVVVSLAIAMAETTLPILASSKGAPRERIGELVLQNLKLLTFALLPAVTILDALAYETNGIFFSFSQLGGRYLFWNLLQSLVLGMAINSLTILQALHYSKKAMNYLLIGLLVKAVLQYPLVAWLQGFGAILATSISFGFIAFLCLRKVGHEFHVHYGQLSKLIGVNVGFFIVVVGIAEGLHRIFLPTTKLGALIYAAVFGLVALGAYLSVANRLGLSRAVFDRNIGYKYFRYKHFE</sequence>